<feature type="transmembrane region" description="Helical" evidence="9">
    <location>
        <begin position="133"/>
        <end position="153"/>
    </location>
</feature>
<evidence type="ECO:0000256" key="9">
    <source>
        <dbReference type="SAM" id="Phobius"/>
    </source>
</evidence>
<dbReference type="PANTHER" id="PTHR24238">
    <property type="entry name" value="G-PROTEIN COUPLED RECEPTOR"/>
    <property type="match status" value="1"/>
</dbReference>
<evidence type="ECO:0000256" key="1">
    <source>
        <dbReference type="ARBA" id="ARBA00004141"/>
    </source>
</evidence>
<dbReference type="EMBL" id="UYJE01006845">
    <property type="protein sequence ID" value="VDI49589.1"/>
    <property type="molecule type" value="Genomic_DNA"/>
</dbReference>
<keyword evidence="12" id="KW-1185">Reference proteome</keyword>
<feature type="transmembrane region" description="Helical" evidence="9">
    <location>
        <begin position="94"/>
        <end position="112"/>
    </location>
</feature>
<dbReference type="GO" id="GO:0004930">
    <property type="term" value="F:G protein-coupled receptor activity"/>
    <property type="evidence" value="ECO:0007669"/>
    <property type="project" value="UniProtKB-KW"/>
</dbReference>
<feature type="transmembrane region" description="Helical" evidence="9">
    <location>
        <begin position="188"/>
        <end position="212"/>
    </location>
</feature>
<reference evidence="11" key="1">
    <citation type="submission" date="2018-11" db="EMBL/GenBank/DDBJ databases">
        <authorList>
            <person name="Alioto T."/>
            <person name="Alioto T."/>
        </authorList>
    </citation>
    <scope>NUCLEOTIDE SEQUENCE</scope>
</reference>
<dbReference type="Pfam" id="PF00001">
    <property type="entry name" value="7tm_1"/>
    <property type="match status" value="1"/>
</dbReference>
<dbReference type="PANTHER" id="PTHR24238:SF47">
    <property type="entry name" value="ECDYSTEROIDS_DOPAMINE RECEPTOR-RELATED"/>
    <property type="match status" value="1"/>
</dbReference>
<comment type="caution">
    <text evidence="11">The sequence shown here is derived from an EMBL/GenBank/DDBJ whole genome shotgun (WGS) entry which is preliminary data.</text>
</comment>
<feature type="transmembrane region" description="Helical" evidence="9">
    <location>
        <begin position="336"/>
        <end position="355"/>
    </location>
</feature>
<evidence type="ECO:0000256" key="4">
    <source>
        <dbReference type="ARBA" id="ARBA00023040"/>
    </source>
</evidence>
<feature type="domain" description="G-protein coupled receptors family 1 profile" evidence="10">
    <location>
        <begin position="34"/>
        <end position="395"/>
    </location>
</feature>
<dbReference type="PROSITE" id="PS50262">
    <property type="entry name" value="G_PROTEIN_RECEP_F1_2"/>
    <property type="match status" value="1"/>
</dbReference>
<dbReference type="SUPFAM" id="SSF81321">
    <property type="entry name" value="Family A G protein-coupled receptor-like"/>
    <property type="match status" value="1"/>
</dbReference>
<organism evidence="11 12">
    <name type="scientific">Mytilus galloprovincialis</name>
    <name type="common">Mediterranean mussel</name>
    <dbReference type="NCBI Taxonomy" id="29158"/>
    <lineage>
        <taxon>Eukaryota</taxon>
        <taxon>Metazoa</taxon>
        <taxon>Spiralia</taxon>
        <taxon>Lophotrochozoa</taxon>
        <taxon>Mollusca</taxon>
        <taxon>Bivalvia</taxon>
        <taxon>Autobranchia</taxon>
        <taxon>Pteriomorphia</taxon>
        <taxon>Mytilida</taxon>
        <taxon>Mytiloidea</taxon>
        <taxon>Mytilidae</taxon>
        <taxon>Mytilinae</taxon>
        <taxon>Mytilus</taxon>
    </lineage>
</organism>
<evidence type="ECO:0000256" key="5">
    <source>
        <dbReference type="ARBA" id="ARBA00023136"/>
    </source>
</evidence>
<accession>A0A8B6FJB0</accession>
<sequence length="418" mass="48187">MDSNLLEELNKEEAKQYIGGVVFVSLLMTLGIIGNLHVLIIYTFRMKRSNPRTFILFLTALDLITCTVGMPFVVIDLRNPLTFTLIPACKILRFINYFVCSSSAFILLVIAIDRYRKVCFPLGKQISRNKAKYFCLVALATSMILSWPAPILYGHSSVNTTNPNITGVRCFTEDKFKNQRYQAYFNELLIIVFFGMFVILVVLYILMAKAIAQHEKFRKSFPVAGNFGKSKYKDIDIHSEPTQRREMEPCDIMSNLDSSKSWYAIKPVDSMGTSCMSISTISSYAHNGTYINGKEDSTETSLASVPNNNTTQSNGQNKNHHRHHFIHFNILKRTTIMMFLITAVFLLSYMPHLSLKIIVFVRADFLKNMNFTEKILYNTFVWCFFVNNMANCFIYGFFDVKFRNRIKMFYSSFLCKKK</sequence>
<feature type="transmembrane region" description="Helical" evidence="9">
    <location>
        <begin position="375"/>
        <end position="398"/>
    </location>
</feature>
<dbReference type="GO" id="GO:0016020">
    <property type="term" value="C:membrane"/>
    <property type="evidence" value="ECO:0007669"/>
    <property type="project" value="UniProtKB-SubCell"/>
</dbReference>
<dbReference type="Proteomes" id="UP000596742">
    <property type="component" value="Unassembled WGS sequence"/>
</dbReference>
<evidence type="ECO:0000313" key="11">
    <source>
        <dbReference type="EMBL" id="VDI49589.1"/>
    </source>
</evidence>
<dbReference type="InterPro" id="IPR017452">
    <property type="entry name" value="GPCR_Rhodpsn_7TM"/>
</dbReference>
<keyword evidence="5 9" id="KW-0472">Membrane</keyword>
<keyword evidence="7 8" id="KW-0807">Transducer</keyword>
<evidence type="ECO:0000256" key="7">
    <source>
        <dbReference type="ARBA" id="ARBA00023224"/>
    </source>
</evidence>
<feature type="transmembrane region" description="Helical" evidence="9">
    <location>
        <begin position="20"/>
        <end position="42"/>
    </location>
</feature>
<dbReference type="PROSITE" id="PS00237">
    <property type="entry name" value="G_PROTEIN_RECEP_F1_1"/>
    <property type="match status" value="1"/>
</dbReference>
<evidence type="ECO:0000259" key="10">
    <source>
        <dbReference type="PROSITE" id="PS50262"/>
    </source>
</evidence>
<proteinExistence type="inferred from homology"/>
<evidence type="ECO:0000256" key="8">
    <source>
        <dbReference type="RuleBase" id="RU000688"/>
    </source>
</evidence>
<keyword evidence="4 8" id="KW-0297">G-protein coupled receptor</keyword>
<name>A0A8B6FJB0_MYTGA</name>
<dbReference type="InterPro" id="IPR000276">
    <property type="entry name" value="GPCR_Rhodpsn"/>
</dbReference>
<dbReference type="AlphaFoldDB" id="A0A8B6FJB0"/>
<protein>
    <recommendedName>
        <fullName evidence="10">G-protein coupled receptors family 1 profile domain-containing protein</fullName>
    </recommendedName>
</protein>
<keyword evidence="2 8" id="KW-0812">Transmembrane</keyword>
<gene>
    <name evidence="11" type="ORF">MGAL_10B033302</name>
</gene>
<dbReference type="Gene3D" id="1.20.1070.10">
    <property type="entry name" value="Rhodopsin 7-helix transmembrane proteins"/>
    <property type="match status" value="1"/>
</dbReference>
<comment type="subcellular location">
    <subcellularLocation>
        <location evidence="1">Membrane</location>
        <topology evidence="1">Multi-pass membrane protein</topology>
    </subcellularLocation>
</comment>
<evidence type="ECO:0000256" key="6">
    <source>
        <dbReference type="ARBA" id="ARBA00023170"/>
    </source>
</evidence>
<feature type="transmembrane region" description="Helical" evidence="9">
    <location>
        <begin position="54"/>
        <end position="74"/>
    </location>
</feature>
<evidence type="ECO:0000256" key="3">
    <source>
        <dbReference type="ARBA" id="ARBA00022989"/>
    </source>
</evidence>
<keyword evidence="6 8" id="KW-0675">Receptor</keyword>
<dbReference type="PRINTS" id="PR00237">
    <property type="entry name" value="GPCRRHODOPSN"/>
</dbReference>
<comment type="similarity">
    <text evidence="8">Belongs to the G-protein coupled receptor 1 family.</text>
</comment>
<evidence type="ECO:0000313" key="12">
    <source>
        <dbReference type="Proteomes" id="UP000596742"/>
    </source>
</evidence>
<evidence type="ECO:0000256" key="2">
    <source>
        <dbReference type="ARBA" id="ARBA00022692"/>
    </source>
</evidence>
<dbReference type="CDD" id="cd00637">
    <property type="entry name" value="7tm_classA_rhodopsin-like"/>
    <property type="match status" value="1"/>
</dbReference>
<dbReference type="OrthoDB" id="5969463at2759"/>
<keyword evidence="3 9" id="KW-1133">Transmembrane helix</keyword>